<gene>
    <name evidence="1" type="ORF">VCUG_01136</name>
</gene>
<organism evidence="1 2">
    <name type="scientific">Vavraia culicis (isolate floridensis)</name>
    <name type="common">Microsporidian parasite</name>
    <dbReference type="NCBI Taxonomy" id="948595"/>
    <lineage>
        <taxon>Eukaryota</taxon>
        <taxon>Fungi</taxon>
        <taxon>Fungi incertae sedis</taxon>
        <taxon>Microsporidia</taxon>
        <taxon>Pleistophoridae</taxon>
        <taxon>Vavraia</taxon>
    </lineage>
</organism>
<dbReference type="Proteomes" id="UP000011081">
    <property type="component" value="Unassembled WGS sequence"/>
</dbReference>
<evidence type="ECO:0000313" key="1">
    <source>
        <dbReference type="EMBL" id="ELA47367.1"/>
    </source>
</evidence>
<dbReference type="VEuPathDB" id="MicrosporidiaDB:VCUG_01136"/>
<dbReference type="OrthoDB" id="10305192at2759"/>
<accession>L2GVL3</accession>
<dbReference type="HOGENOM" id="CLU_2308026_0_0_1"/>
<dbReference type="OMA" id="IICIQRK"/>
<evidence type="ECO:0000313" key="2">
    <source>
        <dbReference type="Proteomes" id="UP000011081"/>
    </source>
</evidence>
<dbReference type="RefSeq" id="XP_008074157.1">
    <property type="nucleotide sequence ID" value="XM_008075966.1"/>
</dbReference>
<dbReference type="InParanoid" id="L2GVL3"/>
<dbReference type="AlphaFoldDB" id="L2GVL3"/>
<sequence>MDNKTELIKKINTSIEKILDSLIDIFTILQTTNTEDYEELRDVTCVQRKIVQVSDSVLHIYNYTVLLRYTRYEKVEKRAEHDVFDADSMFNDIVNEIMDG</sequence>
<dbReference type="EMBL" id="GL877419">
    <property type="protein sequence ID" value="ELA47367.1"/>
    <property type="molecule type" value="Genomic_DNA"/>
</dbReference>
<protein>
    <recommendedName>
        <fullName evidence="3">Mediator of RNA polymerase II transcription subunit 22</fullName>
    </recommendedName>
</protein>
<evidence type="ECO:0008006" key="3">
    <source>
        <dbReference type="Google" id="ProtNLM"/>
    </source>
</evidence>
<name>L2GVL3_VAVCU</name>
<proteinExistence type="predicted"/>
<keyword evidence="2" id="KW-1185">Reference proteome</keyword>
<reference evidence="2" key="1">
    <citation type="submission" date="2011-03" db="EMBL/GenBank/DDBJ databases">
        <title>The genome sequence of Vavraia culicis strain floridensis.</title>
        <authorList>
            <consortium name="The Broad Institute Genome Sequencing Platform"/>
            <person name="Cuomo C."/>
            <person name="Becnel J."/>
            <person name="Sanscrainte N."/>
            <person name="Young S.K."/>
            <person name="Zeng Q."/>
            <person name="Gargeya S."/>
            <person name="Fitzgerald M."/>
            <person name="Haas B."/>
            <person name="Abouelleil A."/>
            <person name="Alvarado L."/>
            <person name="Arachchi H.M."/>
            <person name="Berlin A."/>
            <person name="Chapman S.B."/>
            <person name="Gearin G."/>
            <person name="Goldberg J."/>
            <person name="Griggs A."/>
            <person name="Gujja S."/>
            <person name="Hansen M."/>
            <person name="Heiman D."/>
            <person name="Howarth C."/>
            <person name="Larimer J."/>
            <person name="Lui A."/>
            <person name="MacDonald P.J.P."/>
            <person name="McCowen C."/>
            <person name="Montmayeur A."/>
            <person name="Murphy C."/>
            <person name="Neiman D."/>
            <person name="Pearson M."/>
            <person name="Priest M."/>
            <person name="Roberts A."/>
            <person name="Saif S."/>
            <person name="Shea T."/>
            <person name="Sisk P."/>
            <person name="Stolte C."/>
            <person name="Sykes S."/>
            <person name="Wortman J."/>
            <person name="Nusbaum C."/>
            <person name="Birren B."/>
        </authorList>
    </citation>
    <scope>NUCLEOTIDE SEQUENCE [LARGE SCALE GENOMIC DNA]</scope>
    <source>
        <strain evidence="2">floridensis</strain>
    </source>
</reference>
<dbReference type="GeneID" id="19879017"/>